<dbReference type="PANTHER" id="PTHR14796:SF5">
    <property type="entry name" value="NEURENSIN-2"/>
    <property type="match status" value="1"/>
</dbReference>
<dbReference type="PANTHER" id="PTHR14796">
    <property type="entry name" value="NEURENSIN 1-RELATED"/>
    <property type="match status" value="1"/>
</dbReference>
<dbReference type="GO" id="GO:0007399">
    <property type="term" value="P:nervous system development"/>
    <property type="evidence" value="ECO:0007669"/>
    <property type="project" value="TreeGrafter"/>
</dbReference>
<dbReference type="GO" id="GO:0043005">
    <property type="term" value="C:neuron projection"/>
    <property type="evidence" value="ECO:0007669"/>
    <property type="project" value="TreeGrafter"/>
</dbReference>
<reference evidence="2" key="1">
    <citation type="journal article" date="2023" name="Science">
        <title>Genome structures resolve the early diversification of teleost fishes.</title>
        <authorList>
            <person name="Parey E."/>
            <person name="Louis A."/>
            <person name="Montfort J."/>
            <person name="Bouchez O."/>
            <person name="Roques C."/>
            <person name="Iampietro C."/>
            <person name="Lluch J."/>
            <person name="Castinel A."/>
            <person name="Donnadieu C."/>
            <person name="Desvignes T."/>
            <person name="Floi Bucao C."/>
            <person name="Jouanno E."/>
            <person name="Wen M."/>
            <person name="Mejri S."/>
            <person name="Dirks R."/>
            <person name="Jansen H."/>
            <person name="Henkel C."/>
            <person name="Chen W.J."/>
            <person name="Zahm M."/>
            <person name="Cabau C."/>
            <person name="Klopp C."/>
            <person name="Thompson A.W."/>
            <person name="Robinson-Rechavi M."/>
            <person name="Braasch I."/>
            <person name="Lecointre G."/>
            <person name="Bobe J."/>
            <person name="Postlethwait J.H."/>
            <person name="Berthelot C."/>
            <person name="Roest Crollius H."/>
            <person name="Guiguen Y."/>
        </authorList>
    </citation>
    <scope>NUCLEOTIDE SEQUENCE</scope>
    <source>
        <strain evidence="2">Concon-B</strain>
    </source>
</reference>
<evidence type="ECO:0000313" key="3">
    <source>
        <dbReference type="Proteomes" id="UP001152803"/>
    </source>
</evidence>
<proteinExistence type="predicted"/>
<evidence type="ECO:0000313" key="2">
    <source>
        <dbReference type="EMBL" id="KAJ8259202.1"/>
    </source>
</evidence>
<dbReference type="OrthoDB" id="5979667at2759"/>
<dbReference type="AlphaFoldDB" id="A0A9Q1D6K1"/>
<organism evidence="2 3">
    <name type="scientific">Conger conger</name>
    <name type="common">Conger eel</name>
    <name type="synonym">Muraena conger</name>
    <dbReference type="NCBI Taxonomy" id="82655"/>
    <lineage>
        <taxon>Eukaryota</taxon>
        <taxon>Metazoa</taxon>
        <taxon>Chordata</taxon>
        <taxon>Craniata</taxon>
        <taxon>Vertebrata</taxon>
        <taxon>Euteleostomi</taxon>
        <taxon>Actinopterygii</taxon>
        <taxon>Neopterygii</taxon>
        <taxon>Teleostei</taxon>
        <taxon>Anguilliformes</taxon>
        <taxon>Congridae</taxon>
        <taxon>Conger</taxon>
    </lineage>
</organism>
<feature type="transmembrane region" description="Helical" evidence="1">
    <location>
        <begin position="179"/>
        <end position="202"/>
    </location>
</feature>
<sequence>MRDTFTDARWQRTRTKSLNQEVYLNAGINNHETVGLSLPQGNSHCRGQSQWGIHSGASMAGLTELPCCPHCSGRGESGAQSFGVRSYLHLFYEDCAFLTPRDVEEDLQNKGDPVSSWSWYSLLWKASLTVGLLLVVVGGAALGVGLVLSPQIEGFGEGELLMVDVRAVGHNSALRACRLAGALLLAVGGTVLLACALAWPVCRAGERIQDDRASSAWSFPAVSPIQLPLPVSLAQTLSVQPKPAL</sequence>
<dbReference type="InterPro" id="IPR024883">
    <property type="entry name" value="Neurensin"/>
</dbReference>
<dbReference type="GO" id="GO:0030133">
    <property type="term" value="C:transport vesicle"/>
    <property type="evidence" value="ECO:0007669"/>
    <property type="project" value="InterPro"/>
</dbReference>
<keyword evidence="1" id="KW-1133">Transmembrane helix</keyword>
<feature type="transmembrane region" description="Helical" evidence="1">
    <location>
        <begin position="126"/>
        <end position="148"/>
    </location>
</feature>
<accession>A0A9Q1D6K1</accession>
<dbReference type="Proteomes" id="UP001152803">
    <property type="component" value="Unassembled WGS sequence"/>
</dbReference>
<gene>
    <name evidence="2" type="ORF">COCON_G00182140</name>
</gene>
<evidence type="ECO:0000256" key="1">
    <source>
        <dbReference type="SAM" id="Phobius"/>
    </source>
</evidence>
<keyword evidence="3" id="KW-1185">Reference proteome</keyword>
<keyword evidence="1" id="KW-0812">Transmembrane</keyword>
<dbReference type="GO" id="GO:0043025">
    <property type="term" value="C:neuronal cell body"/>
    <property type="evidence" value="ECO:0007669"/>
    <property type="project" value="TreeGrafter"/>
</dbReference>
<name>A0A9Q1D6K1_CONCO</name>
<dbReference type="Pfam" id="PF14927">
    <property type="entry name" value="Neurensin"/>
    <property type="match status" value="1"/>
</dbReference>
<dbReference type="EMBL" id="JAFJMO010000013">
    <property type="protein sequence ID" value="KAJ8259202.1"/>
    <property type="molecule type" value="Genomic_DNA"/>
</dbReference>
<evidence type="ECO:0008006" key="4">
    <source>
        <dbReference type="Google" id="ProtNLM"/>
    </source>
</evidence>
<keyword evidence="1" id="KW-0472">Membrane</keyword>
<comment type="caution">
    <text evidence="2">The sequence shown here is derived from an EMBL/GenBank/DDBJ whole genome shotgun (WGS) entry which is preliminary data.</text>
</comment>
<protein>
    <recommendedName>
        <fullName evidence="4">Neurensin-2</fullName>
    </recommendedName>
</protein>